<dbReference type="Proteomes" id="UP001210978">
    <property type="component" value="Chromosome"/>
</dbReference>
<sequence length="333" mass="36863">MKKALEITFLLVSAIVFSQKNETIEIGRIKDKSGMTKSLAVIDSRSSKELGNITAKGETYQFSFSKAQPKEAIEEAFAESNKSSGKNDIVMLIKDLSFFNDDKSPDVAKAKINVATFFKRNDKYFFINRTEGVISANKIEGVNIAKTINSKVSRILSQLILDSYNHVAVSVPLSETSLADYETIIKNTYSIYKSDSLRPGVYLSFKSFVQQQPTPATYRRDKDGDIKNVNDGTYDIRIGEIYCIVEGNKIFKAIPIGYKEVLKNEKGWYIEAIPADLFQQSTNGAMIGAMSGGMVGALIGAAIDSGNKNAGYASKVKTQIYLDQLTGEYVFRE</sequence>
<keyword evidence="2" id="KW-1185">Reference proteome</keyword>
<organism evidence="1 2">
    <name type="scientific">Chryseobacterium camelliae</name>
    <dbReference type="NCBI Taxonomy" id="1265445"/>
    <lineage>
        <taxon>Bacteria</taxon>
        <taxon>Pseudomonadati</taxon>
        <taxon>Bacteroidota</taxon>
        <taxon>Flavobacteriia</taxon>
        <taxon>Flavobacteriales</taxon>
        <taxon>Weeksellaceae</taxon>
        <taxon>Chryseobacterium group</taxon>
        <taxon>Chryseobacterium</taxon>
    </lineage>
</organism>
<evidence type="ECO:0000313" key="2">
    <source>
        <dbReference type="Proteomes" id="UP001210978"/>
    </source>
</evidence>
<gene>
    <name evidence="1" type="ORF">PFY12_09360</name>
</gene>
<reference evidence="1 2" key="1">
    <citation type="submission" date="2023-01" db="EMBL/GenBank/DDBJ databases">
        <title>Complete genome of Chryseobacterium camelliae VAN22-5A.</title>
        <authorList>
            <person name="Zong G."/>
            <person name="Cao G."/>
        </authorList>
    </citation>
    <scope>NUCLEOTIDE SEQUENCE [LARGE SCALE GENOMIC DNA]</scope>
    <source>
        <strain evidence="1 2">VAN22-5A</strain>
    </source>
</reference>
<dbReference type="EMBL" id="CP115859">
    <property type="protein sequence ID" value="WBV59265.1"/>
    <property type="molecule type" value="Genomic_DNA"/>
</dbReference>
<proteinExistence type="predicted"/>
<evidence type="ECO:0000313" key="1">
    <source>
        <dbReference type="EMBL" id="WBV59265.1"/>
    </source>
</evidence>
<protein>
    <submittedName>
        <fullName evidence="1">Uncharacterized protein</fullName>
    </submittedName>
</protein>
<name>A0ABY7QHZ7_9FLAO</name>
<accession>A0ABY7QHZ7</accession>
<dbReference type="RefSeq" id="WP_271147664.1">
    <property type="nucleotide sequence ID" value="NZ_CP115859.1"/>
</dbReference>